<evidence type="ECO:0000256" key="6">
    <source>
        <dbReference type="RuleBase" id="RU363076"/>
    </source>
</evidence>
<comment type="subcellular location">
    <subcellularLocation>
        <location evidence="6">Cell membrane</location>
        <topology evidence="6">Multi-pass membrane protein</topology>
    </subcellularLocation>
    <subcellularLocation>
        <location evidence="1">Membrane</location>
    </subcellularLocation>
</comment>
<dbReference type="EMBL" id="CP119312">
    <property type="protein sequence ID" value="WEK06444.1"/>
    <property type="molecule type" value="Genomic_DNA"/>
</dbReference>
<dbReference type="AlphaFoldDB" id="A0AAJ6B2H4"/>
<dbReference type="PANTHER" id="PTHR23427">
    <property type="entry name" value="SURFEIT LOCUS PROTEIN"/>
    <property type="match status" value="1"/>
</dbReference>
<gene>
    <name evidence="7" type="ORF">P0Y65_09455</name>
</gene>
<dbReference type="PROSITE" id="PS51257">
    <property type="entry name" value="PROKAR_LIPOPROTEIN"/>
    <property type="match status" value="1"/>
</dbReference>
<keyword evidence="3 6" id="KW-0812">Transmembrane</keyword>
<dbReference type="CDD" id="cd06662">
    <property type="entry name" value="SURF1"/>
    <property type="match status" value="1"/>
</dbReference>
<dbReference type="PROSITE" id="PS50895">
    <property type="entry name" value="SURF1"/>
    <property type="match status" value="1"/>
</dbReference>
<dbReference type="Pfam" id="PF02104">
    <property type="entry name" value="SURF1"/>
    <property type="match status" value="1"/>
</dbReference>
<evidence type="ECO:0000256" key="2">
    <source>
        <dbReference type="ARBA" id="ARBA00007165"/>
    </source>
</evidence>
<keyword evidence="4 6" id="KW-1133">Transmembrane helix</keyword>
<reference evidence="7" key="1">
    <citation type="submission" date="2023-03" db="EMBL/GenBank/DDBJ databases">
        <title>Andean soil-derived lignocellulolytic bacterial consortium as a source of novel taxa and putative plastic-active enzymes.</title>
        <authorList>
            <person name="Diaz-Garcia L."/>
            <person name="Chuvochina M."/>
            <person name="Feuerriegel G."/>
            <person name="Bunk B."/>
            <person name="Sproer C."/>
            <person name="Streit W.R."/>
            <person name="Rodriguez L.M."/>
            <person name="Overmann J."/>
            <person name="Jimenez D.J."/>
        </authorList>
    </citation>
    <scope>NUCLEOTIDE SEQUENCE</scope>
    <source>
        <strain evidence="7">MAG 4196</strain>
    </source>
</reference>
<keyword evidence="6" id="KW-1003">Cell membrane</keyword>
<dbReference type="InterPro" id="IPR002994">
    <property type="entry name" value="Surf1/Shy1"/>
</dbReference>
<evidence type="ECO:0000256" key="3">
    <source>
        <dbReference type="ARBA" id="ARBA00022692"/>
    </source>
</evidence>
<protein>
    <recommendedName>
        <fullName evidence="6">SURF1-like protein</fullName>
    </recommendedName>
</protein>
<dbReference type="GO" id="GO:0005886">
    <property type="term" value="C:plasma membrane"/>
    <property type="evidence" value="ECO:0007669"/>
    <property type="project" value="UniProtKB-SubCell"/>
</dbReference>
<feature type="transmembrane region" description="Helical" evidence="6">
    <location>
        <begin position="210"/>
        <end position="231"/>
    </location>
</feature>
<evidence type="ECO:0000256" key="5">
    <source>
        <dbReference type="ARBA" id="ARBA00023136"/>
    </source>
</evidence>
<dbReference type="PANTHER" id="PTHR23427:SF2">
    <property type="entry name" value="SURFEIT LOCUS PROTEIN 1"/>
    <property type="match status" value="1"/>
</dbReference>
<organism evidence="7 8">
    <name type="scientific">Candidatus Devosia phytovorans</name>
    <dbReference type="NCBI Taxonomy" id="3121372"/>
    <lineage>
        <taxon>Bacteria</taxon>
        <taxon>Pseudomonadati</taxon>
        <taxon>Pseudomonadota</taxon>
        <taxon>Alphaproteobacteria</taxon>
        <taxon>Hyphomicrobiales</taxon>
        <taxon>Devosiaceae</taxon>
        <taxon>Devosia</taxon>
    </lineage>
</organism>
<evidence type="ECO:0000256" key="4">
    <source>
        <dbReference type="ARBA" id="ARBA00022989"/>
    </source>
</evidence>
<name>A0AAJ6B2H4_9HYPH</name>
<keyword evidence="5 6" id="KW-0472">Membrane</keyword>
<evidence type="ECO:0000313" key="8">
    <source>
        <dbReference type="Proteomes" id="UP001217476"/>
    </source>
</evidence>
<evidence type="ECO:0000256" key="1">
    <source>
        <dbReference type="ARBA" id="ARBA00004370"/>
    </source>
</evidence>
<sequence>MSDTTTKNRSLTAIWPILVVGLLACAGFAALGVWQVERLAWKNGLVEAVETRAHSNPLDLDTADWSDIDPVAIEYQRVMVNGSLLPKDNFVQAVTALGGGFWVMTPLLKPDGRTLLVNRGFVLPDEREAARLTEETPVTISGLLRVTEPDGGFLRANDPEAGRWFSRDVAEIGTSMGVSMLDDFFIDADEVVGDAVQGGLTVLSFSNNHLVYALTWFALAAFILGALVYVVRDRVREKPATSQD</sequence>
<accession>A0AAJ6B2H4</accession>
<dbReference type="Proteomes" id="UP001217476">
    <property type="component" value="Chromosome"/>
</dbReference>
<comment type="similarity">
    <text evidence="2 6">Belongs to the SURF1 family.</text>
</comment>
<evidence type="ECO:0000313" key="7">
    <source>
        <dbReference type="EMBL" id="WEK06444.1"/>
    </source>
</evidence>
<feature type="transmembrane region" description="Helical" evidence="6">
    <location>
        <begin position="12"/>
        <end position="34"/>
    </location>
</feature>
<proteinExistence type="inferred from homology"/>
<dbReference type="InterPro" id="IPR045214">
    <property type="entry name" value="Surf1/Surf4"/>
</dbReference>